<dbReference type="EMBL" id="BK032710">
    <property type="protein sequence ID" value="DAF56221.1"/>
    <property type="molecule type" value="Genomic_DNA"/>
</dbReference>
<organism evidence="1">
    <name type="scientific">Podoviridae sp. ctxqo3</name>
    <dbReference type="NCBI Taxonomy" id="2827755"/>
    <lineage>
        <taxon>Viruses</taxon>
        <taxon>Duplodnaviria</taxon>
        <taxon>Heunggongvirae</taxon>
        <taxon>Uroviricota</taxon>
        <taxon>Caudoviricetes</taxon>
    </lineage>
</organism>
<evidence type="ECO:0008006" key="2">
    <source>
        <dbReference type="Google" id="ProtNLM"/>
    </source>
</evidence>
<reference evidence="1" key="1">
    <citation type="journal article" date="2021" name="Proc. Natl. Acad. Sci. U.S.A.">
        <title>A Catalog of Tens of Thousands of Viruses from Human Metagenomes Reveals Hidden Associations with Chronic Diseases.</title>
        <authorList>
            <person name="Tisza M.J."/>
            <person name="Buck C.B."/>
        </authorList>
    </citation>
    <scope>NUCLEOTIDE SEQUENCE</scope>
    <source>
        <strain evidence="1">Ctxqo3</strain>
    </source>
</reference>
<accession>A0A8S5SYR9</accession>
<protein>
    <recommendedName>
        <fullName evidence="2">DUF5659 domain-containing protein</fullName>
    </recommendedName>
</protein>
<sequence length="86" mass="10839">MTKREENKIFRETLHERFFWTYSTGLKNYLTENGHKFLFRCTHFKRNNFFWLYDKTEELLQDVRKYWENKERVSDTDTKEDKLTSE</sequence>
<name>A0A8S5SYR9_9CAUD</name>
<evidence type="ECO:0000313" key="1">
    <source>
        <dbReference type="EMBL" id="DAF56221.1"/>
    </source>
</evidence>
<proteinExistence type="predicted"/>